<feature type="region of interest" description="Disordered" evidence="3">
    <location>
        <begin position="166"/>
        <end position="229"/>
    </location>
</feature>
<dbReference type="FunFam" id="3.40.1350.10:FF:000012">
    <property type="entry name" value="Probable tRNA-splicing endonuclease subunit sen-15"/>
    <property type="match status" value="1"/>
</dbReference>
<evidence type="ECO:0000259" key="4">
    <source>
        <dbReference type="Pfam" id="PF09631"/>
    </source>
</evidence>
<dbReference type="Proteomes" id="UP001274830">
    <property type="component" value="Unassembled WGS sequence"/>
</dbReference>
<accession>A0AAE0WIA8</accession>
<dbReference type="InterPro" id="IPR011856">
    <property type="entry name" value="tRNA_endonuc-like_dom_sf"/>
</dbReference>
<dbReference type="GO" id="GO:0003676">
    <property type="term" value="F:nucleic acid binding"/>
    <property type="evidence" value="ECO:0007669"/>
    <property type="project" value="InterPro"/>
</dbReference>
<feature type="compositionally biased region" description="Polar residues" evidence="3">
    <location>
        <begin position="7"/>
        <end position="24"/>
    </location>
</feature>
<dbReference type="InterPro" id="IPR036167">
    <property type="entry name" value="tRNA_intron_Endo_cat-like_sf"/>
</dbReference>
<proteinExistence type="inferred from homology"/>
<dbReference type="InterPro" id="IPR018593">
    <property type="entry name" value="tRNA-endonuc_su_Sen15"/>
</dbReference>
<dbReference type="GO" id="GO:0000213">
    <property type="term" value="F:tRNA-intron lyase activity"/>
    <property type="evidence" value="ECO:0007669"/>
    <property type="project" value="TreeGrafter"/>
</dbReference>
<evidence type="ECO:0000313" key="6">
    <source>
        <dbReference type="Proteomes" id="UP001274830"/>
    </source>
</evidence>
<keyword evidence="2" id="KW-0819">tRNA processing</keyword>
<feature type="domain" description="tRNA-splicing endonuclease subunit Sen15" evidence="4">
    <location>
        <begin position="229"/>
        <end position="260"/>
    </location>
</feature>
<comment type="similarity">
    <text evidence="1">Belongs to the SEN15 family.</text>
</comment>
<evidence type="ECO:0000256" key="3">
    <source>
        <dbReference type="SAM" id="MobiDB-lite"/>
    </source>
</evidence>
<sequence>MSDRSSSRPQDTLSSPDSSVSGLQQFIEANKLPKASNKSEDTHHLALQIAHNLRFQHNWTDVRLHYQSRREKGIASLPRPVISGLPPQRLYVHADEQVDLLQRQRREGKAGWPELASEREWVLPTQLGESWSLRRFAEVFDALSCIPPDKQGGPLFFEAESWSRSGITTQSQENSEARSSTPNRVIGPSQGTSKRTRTPPALSKDTSSTESGTGMPTTAAAPANPWRTSQPKRMLLASLDDDSTVVYYIIHDGLVKPRQN</sequence>
<reference evidence="5" key="1">
    <citation type="submission" date="2023-07" db="EMBL/GenBank/DDBJ databases">
        <title>Black Yeasts Isolated from many extreme environments.</title>
        <authorList>
            <person name="Coleine C."/>
            <person name="Stajich J.E."/>
            <person name="Selbmann L."/>
        </authorList>
    </citation>
    <scope>NUCLEOTIDE SEQUENCE</scope>
    <source>
        <strain evidence="5">CCFEE 5485</strain>
    </source>
</reference>
<dbReference type="PANTHER" id="PTHR28518:SF1">
    <property type="entry name" value="TRNA-SPLICING ENDONUCLEASE SUBUNIT SEN15"/>
    <property type="match status" value="1"/>
</dbReference>
<dbReference type="GO" id="GO:0000214">
    <property type="term" value="C:tRNA-intron endonuclease complex"/>
    <property type="evidence" value="ECO:0007669"/>
    <property type="project" value="InterPro"/>
</dbReference>
<evidence type="ECO:0000256" key="1">
    <source>
        <dbReference type="ARBA" id="ARBA00006091"/>
    </source>
</evidence>
<dbReference type="PANTHER" id="PTHR28518">
    <property type="entry name" value="TRNA-SPLICING ENDONUCLEASE SUBUNIT SEN15"/>
    <property type="match status" value="1"/>
</dbReference>
<feature type="domain" description="tRNA-splicing endonuclease subunit Sen15" evidence="4">
    <location>
        <begin position="48"/>
        <end position="144"/>
    </location>
</feature>
<dbReference type="EMBL" id="JAUTXT010000060">
    <property type="protein sequence ID" value="KAK3670225.1"/>
    <property type="molecule type" value="Genomic_DNA"/>
</dbReference>
<evidence type="ECO:0000313" key="5">
    <source>
        <dbReference type="EMBL" id="KAK3670225.1"/>
    </source>
</evidence>
<dbReference type="SUPFAM" id="SSF53032">
    <property type="entry name" value="tRNA-intron endonuclease catalytic domain-like"/>
    <property type="match status" value="1"/>
</dbReference>
<feature type="region of interest" description="Disordered" evidence="3">
    <location>
        <begin position="1"/>
        <end position="39"/>
    </location>
</feature>
<feature type="compositionally biased region" description="Polar residues" evidence="3">
    <location>
        <begin position="166"/>
        <end position="193"/>
    </location>
</feature>
<feature type="compositionally biased region" description="Polar residues" evidence="3">
    <location>
        <begin position="204"/>
        <end position="215"/>
    </location>
</feature>
<dbReference type="Gene3D" id="3.40.1350.10">
    <property type="match status" value="1"/>
</dbReference>
<protein>
    <recommendedName>
        <fullName evidence="4">tRNA-splicing endonuclease subunit Sen15 domain-containing protein</fullName>
    </recommendedName>
</protein>
<dbReference type="AlphaFoldDB" id="A0AAE0WIA8"/>
<name>A0AAE0WIA8_9PEZI</name>
<dbReference type="Pfam" id="PF09631">
    <property type="entry name" value="Sen15"/>
    <property type="match status" value="2"/>
</dbReference>
<organism evidence="5 6">
    <name type="scientific">Recurvomyces mirabilis</name>
    <dbReference type="NCBI Taxonomy" id="574656"/>
    <lineage>
        <taxon>Eukaryota</taxon>
        <taxon>Fungi</taxon>
        <taxon>Dikarya</taxon>
        <taxon>Ascomycota</taxon>
        <taxon>Pezizomycotina</taxon>
        <taxon>Dothideomycetes</taxon>
        <taxon>Dothideomycetidae</taxon>
        <taxon>Mycosphaerellales</taxon>
        <taxon>Teratosphaeriaceae</taxon>
        <taxon>Recurvomyces</taxon>
    </lineage>
</organism>
<comment type="caution">
    <text evidence="5">The sequence shown here is derived from an EMBL/GenBank/DDBJ whole genome shotgun (WGS) entry which is preliminary data.</text>
</comment>
<keyword evidence="6" id="KW-1185">Reference proteome</keyword>
<dbReference type="GO" id="GO:0000379">
    <property type="term" value="P:tRNA-type intron splice site recognition and cleavage"/>
    <property type="evidence" value="ECO:0007669"/>
    <property type="project" value="InterPro"/>
</dbReference>
<evidence type="ECO:0000256" key="2">
    <source>
        <dbReference type="ARBA" id="ARBA00022694"/>
    </source>
</evidence>
<gene>
    <name evidence="5" type="ORF">LTR78_009880</name>
</gene>
<dbReference type="InterPro" id="IPR042777">
    <property type="entry name" value="Sen15_fungi"/>
</dbReference>